<dbReference type="OrthoDB" id="9023404at2"/>
<protein>
    <submittedName>
        <fullName evidence="4">Acyl carrier protein</fullName>
    </submittedName>
</protein>
<dbReference type="InterPro" id="IPR036736">
    <property type="entry name" value="ACP-like_sf"/>
</dbReference>
<dbReference type="Gene3D" id="1.10.1200.10">
    <property type="entry name" value="ACP-like"/>
    <property type="match status" value="1"/>
</dbReference>
<evidence type="ECO:0000256" key="2">
    <source>
        <dbReference type="ARBA" id="ARBA00022553"/>
    </source>
</evidence>
<evidence type="ECO:0000313" key="4">
    <source>
        <dbReference type="EMBL" id="ARE83594.1"/>
    </source>
</evidence>
<keyword evidence="1" id="KW-0596">Phosphopantetheine</keyword>
<dbReference type="KEGG" id="rmm:ROSMUCSMR3_02120"/>
<feature type="domain" description="Carrier" evidence="3">
    <location>
        <begin position="8"/>
        <end position="86"/>
    </location>
</feature>
<name>A0A1V0RP87_9RHOB</name>
<evidence type="ECO:0000313" key="5">
    <source>
        <dbReference type="Proteomes" id="UP000192273"/>
    </source>
</evidence>
<dbReference type="InterPro" id="IPR009081">
    <property type="entry name" value="PP-bd_ACP"/>
</dbReference>
<reference evidence="4 5" key="1">
    <citation type="submission" date="2017-03" db="EMBL/GenBank/DDBJ databases">
        <title>Genome Sequence of Roseovarius mucosus strain SMR3 Isolated from a culture of the Diatom Skeletonema marinoi.</title>
        <authorList>
            <person name="Topel M."/>
            <person name="Pinder M."/>
            <person name="Johansson O.N."/>
            <person name="Kourtchenko O."/>
            <person name="Godhe A."/>
            <person name="Clarke A.K."/>
        </authorList>
    </citation>
    <scope>NUCLEOTIDE SEQUENCE [LARGE SCALE GENOMIC DNA]</scope>
    <source>
        <strain evidence="4 5">SMR3</strain>
    </source>
</reference>
<evidence type="ECO:0000259" key="3">
    <source>
        <dbReference type="PROSITE" id="PS50075"/>
    </source>
</evidence>
<proteinExistence type="predicted"/>
<dbReference type="EMBL" id="CP020474">
    <property type="protein sequence ID" value="ARE83594.1"/>
    <property type="molecule type" value="Genomic_DNA"/>
</dbReference>
<accession>A0A1V0RP87</accession>
<dbReference type="SUPFAM" id="SSF47336">
    <property type="entry name" value="ACP-like"/>
    <property type="match status" value="1"/>
</dbReference>
<evidence type="ECO:0000256" key="1">
    <source>
        <dbReference type="ARBA" id="ARBA00022450"/>
    </source>
</evidence>
<dbReference type="SMART" id="SM00823">
    <property type="entry name" value="PKS_PP"/>
    <property type="match status" value="1"/>
</dbReference>
<sequence length="88" mass="9729">MKVRRMPQSIEEQVLAFAVEQIKVRTKAADMEITADSVLTDLGLQSIEAVLLSGEIEDQFQVEIDPADIFAHDTLGAFVREIAGRIEA</sequence>
<gene>
    <name evidence="4" type="primary">acpP</name>
    <name evidence="4" type="ORF">ROSMUCSMR3_02120</name>
</gene>
<dbReference type="Pfam" id="PF00550">
    <property type="entry name" value="PP-binding"/>
    <property type="match status" value="1"/>
</dbReference>
<dbReference type="Proteomes" id="UP000192273">
    <property type="component" value="Chromosome"/>
</dbReference>
<keyword evidence="2" id="KW-0597">Phosphoprotein</keyword>
<keyword evidence="5" id="KW-1185">Reference proteome</keyword>
<dbReference type="InterPro" id="IPR020806">
    <property type="entry name" value="PKS_PP-bd"/>
</dbReference>
<organism evidence="4 5">
    <name type="scientific">Roseovarius mucosus</name>
    <dbReference type="NCBI Taxonomy" id="215743"/>
    <lineage>
        <taxon>Bacteria</taxon>
        <taxon>Pseudomonadati</taxon>
        <taxon>Pseudomonadota</taxon>
        <taxon>Alphaproteobacteria</taxon>
        <taxon>Rhodobacterales</taxon>
        <taxon>Roseobacteraceae</taxon>
        <taxon>Roseovarius</taxon>
    </lineage>
</organism>
<dbReference type="GO" id="GO:0031177">
    <property type="term" value="F:phosphopantetheine binding"/>
    <property type="evidence" value="ECO:0007669"/>
    <property type="project" value="InterPro"/>
</dbReference>
<dbReference type="AlphaFoldDB" id="A0A1V0RP87"/>
<dbReference type="PROSITE" id="PS50075">
    <property type="entry name" value="CARRIER"/>
    <property type="match status" value="1"/>
</dbReference>